<feature type="compositionally biased region" description="Low complexity" evidence="1">
    <location>
        <begin position="251"/>
        <end position="265"/>
    </location>
</feature>
<protein>
    <submittedName>
        <fullName evidence="2">Uncharacterized protein</fullName>
    </submittedName>
</protein>
<accession>A0AAD5RGA3</accession>
<dbReference type="EMBL" id="JAKWBI020000816">
    <property type="protein sequence ID" value="KAJ2892397.1"/>
    <property type="molecule type" value="Genomic_DNA"/>
</dbReference>
<keyword evidence="3" id="KW-1185">Reference proteome</keyword>
<dbReference type="AlphaFoldDB" id="A0AAD5RGA3"/>
<feature type="compositionally biased region" description="Polar residues" evidence="1">
    <location>
        <begin position="1"/>
        <end position="19"/>
    </location>
</feature>
<feature type="region of interest" description="Disordered" evidence="1">
    <location>
        <begin position="1"/>
        <end position="33"/>
    </location>
</feature>
<feature type="region of interest" description="Disordered" evidence="1">
    <location>
        <begin position="165"/>
        <end position="265"/>
    </location>
</feature>
<comment type="caution">
    <text evidence="2">The sequence shown here is derived from an EMBL/GenBank/DDBJ whole genome shotgun (WGS) entry which is preliminary data.</text>
</comment>
<feature type="compositionally biased region" description="Basic and acidic residues" evidence="1">
    <location>
        <begin position="20"/>
        <end position="31"/>
    </location>
</feature>
<evidence type="ECO:0000256" key="1">
    <source>
        <dbReference type="SAM" id="MobiDB-lite"/>
    </source>
</evidence>
<evidence type="ECO:0000313" key="2">
    <source>
        <dbReference type="EMBL" id="KAJ2892397.1"/>
    </source>
</evidence>
<gene>
    <name evidence="2" type="ORF">MKZ38_009898</name>
</gene>
<sequence>MSGLGSNPNRAHTNQLTRTNIDRLPRLEREGTAAPSSRLPRYLGRVRIWRPHGRTVLVDVGYGPWAAAFIAEDLARMLRAEFIPERPCCPAVNFVASYVPEYFTTLHVQFPAGGAPAMEENFKIFSPTEFPLSTKIFLPMNHQWADGTRILPSMGVLPAAGAPMPGTIGPLSDRPNVELPVNDPDNDPDNDPPRVLVRPSSPEAPAATRQDEFSAANTEAPHNDNLASPALTPGERPAGPESTNVSTVSDGGSPSTVPQSQSSVTTAHFCPCCQKHCLPRIKAELEAETRDPEAEGMAS</sequence>
<reference evidence="2" key="1">
    <citation type="submission" date="2022-07" db="EMBL/GenBank/DDBJ databases">
        <title>Draft genome sequence of Zalerion maritima ATCC 34329, a (micro)plastics degrading marine fungus.</title>
        <authorList>
            <person name="Paco A."/>
            <person name="Goncalves M.F.M."/>
            <person name="Rocha-Santos T.A.P."/>
            <person name="Alves A."/>
        </authorList>
    </citation>
    <scope>NUCLEOTIDE SEQUENCE</scope>
    <source>
        <strain evidence="2">ATCC 34329</strain>
    </source>
</reference>
<organism evidence="2 3">
    <name type="scientific">Zalerion maritima</name>
    <dbReference type="NCBI Taxonomy" id="339359"/>
    <lineage>
        <taxon>Eukaryota</taxon>
        <taxon>Fungi</taxon>
        <taxon>Dikarya</taxon>
        <taxon>Ascomycota</taxon>
        <taxon>Pezizomycotina</taxon>
        <taxon>Sordariomycetes</taxon>
        <taxon>Lulworthiomycetidae</taxon>
        <taxon>Lulworthiales</taxon>
        <taxon>Lulworthiaceae</taxon>
        <taxon>Zalerion</taxon>
    </lineage>
</organism>
<name>A0AAD5RGA3_9PEZI</name>
<proteinExistence type="predicted"/>
<feature type="compositionally biased region" description="Polar residues" evidence="1">
    <location>
        <begin position="241"/>
        <end position="250"/>
    </location>
</feature>
<evidence type="ECO:0000313" key="3">
    <source>
        <dbReference type="Proteomes" id="UP001201980"/>
    </source>
</evidence>
<dbReference type="Proteomes" id="UP001201980">
    <property type="component" value="Unassembled WGS sequence"/>
</dbReference>